<proteinExistence type="predicted"/>
<dbReference type="KEGG" id="elim:B2M23_16290"/>
<dbReference type="AlphaFoldDB" id="A0AAC9QWK1"/>
<accession>A0AAC9QWK1</accession>
<dbReference type="Proteomes" id="UP000192391">
    <property type="component" value="Chromosome"/>
</dbReference>
<protein>
    <submittedName>
        <fullName evidence="1">Uncharacterized protein</fullName>
    </submittedName>
</protein>
<name>A0AAC9QWK1_EUBLI</name>
<sequence>MDIYPQNDKCSKIRKVSSNAFFLDENKNISYASKCNDCRFDCKQSYRAKIICCPKYGSKNKI</sequence>
<dbReference type="EMBL" id="CP019962">
    <property type="protein sequence ID" value="ARD66993.1"/>
    <property type="molecule type" value="Genomic_DNA"/>
</dbReference>
<organism evidence="1 2">
    <name type="scientific">Eubacterium limosum</name>
    <dbReference type="NCBI Taxonomy" id="1736"/>
    <lineage>
        <taxon>Bacteria</taxon>
        <taxon>Bacillati</taxon>
        <taxon>Bacillota</taxon>
        <taxon>Clostridia</taxon>
        <taxon>Eubacteriales</taxon>
        <taxon>Eubacteriaceae</taxon>
        <taxon>Eubacterium</taxon>
    </lineage>
</organism>
<evidence type="ECO:0000313" key="1">
    <source>
        <dbReference type="EMBL" id="ARD66993.1"/>
    </source>
</evidence>
<reference evidence="2" key="1">
    <citation type="journal article" date="2017" name="Sci. Rep.">
        <title>Determination of the Genome and Primary Transcriptome of Syngas Fermenting Eubacterium limosum ATCC 8486.</title>
        <authorList>
            <person name="Song Y."/>
            <person name="Shin J."/>
            <person name="Jeong Y."/>
            <person name="Jin S."/>
            <person name="Lee J.K."/>
            <person name="Kim D.R."/>
            <person name="Kim S.C."/>
            <person name="Cho S."/>
            <person name="Cho B.K."/>
        </authorList>
    </citation>
    <scope>NUCLEOTIDE SEQUENCE [LARGE SCALE GENOMIC DNA]</scope>
    <source>
        <strain evidence="2">ATCC 8486</strain>
    </source>
</reference>
<evidence type="ECO:0000313" key="2">
    <source>
        <dbReference type="Proteomes" id="UP000192391"/>
    </source>
</evidence>
<gene>
    <name evidence="1" type="ORF">B2M23_16290</name>
</gene>